<gene>
    <name evidence="3" type="ORF">ICT70_09050</name>
</gene>
<dbReference type="InterPro" id="IPR014347">
    <property type="entry name" value="Tautomerase/MIF_sf"/>
</dbReference>
<name>A0A8J6UR83_9BACT</name>
<keyword evidence="4" id="KW-1185">Reference proteome</keyword>
<protein>
    <submittedName>
        <fullName evidence="3">Tautomerase family protein</fullName>
    </submittedName>
</protein>
<feature type="domain" description="4-oxalocrotonate tautomerase-like" evidence="2">
    <location>
        <begin position="2"/>
        <end position="60"/>
    </location>
</feature>
<dbReference type="GO" id="GO:0016853">
    <property type="term" value="F:isomerase activity"/>
    <property type="evidence" value="ECO:0007669"/>
    <property type="project" value="UniProtKB-KW"/>
</dbReference>
<dbReference type="Pfam" id="PF01361">
    <property type="entry name" value="Tautomerase"/>
    <property type="match status" value="1"/>
</dbReference>
<accession>A0A8J6UR83</accession>
<dbReference type="Proteomes" id="UP000632828">
    <property type="component" value="Unassembled WGS sequence"/>
</dbReference>
<proteinExistence type="predicted"/>
<evidence type="ECO:0000259" key="2">
    <source>
        <dbReference type="Pfam" id="PF01361"/>
    </source>
</evidence>
<evidence type="ECO:0000313" key="3">
    <source>
        <dbReference type="EMBL" id="MBD1400816.1"/>
    </source>
</evidence>
<dbReference type="EMBL" id="JACWUN010000009">
    <property type="protein sequence ID" value="MBD1400816.1"/>
    <property type="molecule type" value="Genomic_DNA"/>
</dbReference>
<dbReference type="NCBIfam" id="NF041920">
    <property type="entry name" value="DmpI"/>
    <property type="match status" value="1"/>
</dbReference>
<dbReference type="SUPFAM" id="SSF55331">
    <property type="entry name" value="Tautomerase/MIF"/>
    <property type="match status" value="1"/>
</dbReference>
<comment type="caution">
    <text evidence="3">The sequence shown here is derived from an EMBL/GenBank/DDBJ whole genome shotgun (WGS) entry which is preliminary data.</text>
</comment>
<reference evidence="3" key="1">
    <citation type="submission" date="2020-09" db="EMBL/GenBank/DDBJ databases">
        <title>Pelobacter alkaliphilus sp. nov., a novel anaerobic arsenate-reducing bacterium from terrestrial mud volcano.</title>
        <authorList>
            <person name="Khomyakova M.A."/>
            <person name="Merkel A.Y."/>
            <person name="Slobodkin A.I."/>
        </authorList>
    </citation>
    <scope>NUCLEOTIDE SEQUENCE</scope>
    <source>
        <strain evidence="3">M08fum</strain>
    </source>
</reference>
<dbReference type="RefSeq" id="WP_191155761.1">
    <property type="nucleotide sequence ID" value="NZ_JACWUN010000009.1"/>
</dbReference>
<dbReference type="Gene3D" id="3.30.429.10">
    <property type="entry name" value="Macrophage Migration Inhibitory Factor"/>
    <property type="match status" value="1"/>
</dbReference>
<dbReference type="InterPro" id="IPR004370">
    <property type="entry name" value="4-OT-like_dom"/>
</dbReference>
<evidence type="ECO:0000313" key="4">
    <source>
        <dbReference type="Proteomes" id="UP000632828"/>
    </source>
</evidence>
<sequence length="60" mass="6545">MPIITLDGPPLSLDKKRLLTNELTSLAARAYDLPESTIIIMLRENTPDQVAVGGILIADR</sequence>
<dbReference type="AlphaFoldDB" id="A0A8J6UR83"/>
<keyword evidence="1" id="KW-0413">Isomerase</keyword>
<evidence type="ECO:0000256" key="1">
    <source>
        <dbReference type="ARBA" id="ARBA00023235"/>
    </source>
</evidence>
<organism evidence="3 4">
    <name type="scientific">Pelovirga terrestris</name>
    <dbReference type="NCBI Taxonomy" id="2771352"/>
    <lineage>
        <taxon>Bacteria</taxon>
        <taxon>Pseudomonadati</taxon>
        <taxon>Thermodesulfobacteriota</taxon>
        <taxon>Desulfuromonadia</taxon>
        <taxon>Geobacterales</taxon>
        <taxon>Geobacteraceae</taxon>
        <taxon>Pelovirga</taxon>
    </lineage>
</organism>